<dbReference type="InterPro" id="IPR001704">
    <property type="entry name" value="Orexin"/>
</dbReference>
<dbReference type="GO" id="GO:0005791">
    <property type="term" value="C:rough endoplasmic reticulum"/>
    <property type="evidence" value="ECO:0007669"/>
    <property type="project" value="UniProtKB-SubCell"/>
</dbReference>
<evidence type="ECO:0000256" key="17">
    <source>
        <dbReference type="ARBA" id="ARBA00046224"/>
    </source>
</evidence>
<feature type="compositionally biased region" description="Polar residues" evidence="18">
    <location>
        <begin position="66"/>
        <end position="77"/>
    </location>
</feature>
<evidence type="ECO:0000256" key="13">
    <source>
        <dbReference type="ARBA" id="ARBA00034354"/>
    </source>
</evidence>
<dbReference type="Proteomes" id="UP000515135">
    <property type="component" value="Unplaced"/>
</dbReference>
<dbReference type="RefSeq" id="XP_019618041.1">
    <property type="nucleotide sequence ID" value="XM_019762482.1"/>
</dbReference>
<accession>A0A6P4YLM2</accession>
<name>A0A6P4YLM2_BRABE</name>
<dbReference type="Pfam" id="PF02072">
    <property type="entry name" value="Orexin"/>
    <property type="match status" value="1"/>
</dbReference>
<dbReference type="PANTHER" id="PTHR15173:SF2">
    <property type="entry name" value="HYPOCRETIN NEUROPEPTIDE PRECURSOR"/>
    <property type="match status" value="1"/>
</dbReference>
<comment type="subcellular location">
    <subcellularLocation>
        <location evidence="2">Cytoplasmic vesicle</location>
    </subcellularLocation>
    <subcellularLocation>
        <location evidence="1">Rough endoplasmic reticulum</location>
    </subcellularLocation>
    <subcellularLocation>
        <location evidence="10">Synapse</location>
    </subcellularLocation>
</comment>
<evidence type="ECO:0000256" key="19">
    <source>
        <dbReference type="SAM" id="SignalP"/>
    </source>
</evidence>
<comment type="similarity">
    <text evidence="3">Belongs to the orexin family.</text>
</comment>
<evidence type="ECO:0000256" key="5">
    <source>
        <dbReference type="ARBA" id="ARBA00022824"/>
    </source>
</evidence>
<dbReference type="GO" id="GO:0007631">
    <property type="term" value="P:feeding behavior"/>
    <property type="evidence" value="ECO:0007669"/>
    <property type="project" value="InterPro"/>
</dbReference>
<feature type="region of interest" description="Disordered" evidence="18">
    <location>
        <begin position="113"/>
        <end position="148"/>
    </location>
</feature>
<dbReference type="GeneID" id="109465290"/>
<feature type="signal peptide" evidence="19">
    <location>
        <begin position="1"/>
        <end position="21"/>
    </location>
</feature>
<evidence type="ECO:0000256" key="1">
    <source>
        <dbReference type="ARBA" id="ARBA00004427"/>
    </source>
</evidence>
<dbReference type="KEGG" id="bbel:109465290"/>
<keyword evidence="7" id="KW-1015">Disulfide bond</keyword>
<keyword evidence="5" id="KW-0256">Endoplasmic reticulum</keyword>
<dbReference type="GO" id="GO:0007218">
    <property type="term" value="P:neuropeptide signaling pathway"/>
    <property type="evidence" value="ECO:0007669"/>
    <property type="project" value="UniProtKB-KW"/>
</dbReference>
<feature type="region of interest" description="Disordered" evidence="18">
    <location>
        <begin position="56"/>
        <end position="97"/>
    </location>
</feature>
<evidence type="ECO:0000256" key="2">
    <source>
        <dbReference type="ARBA" id="ARBA00004541"/>
    </source>
</evidence>
<evidence type="ECO:0000256" key="16">
    <source>
        <dbReference type="ARBA" id="ARBA00045659"/>
    </source>
</evidence>
<dbReference type="GO" id="GO:0045202">
    <property type="term" value="C:synapse"/>
    <property type="evidence" value="ECO:0007669"/>
    <property type="project" value="UniProtKB-SubCell"/>
</dbReference>
<keyword evidence="20" id="KW-1185">Reference proteome</keyword>
<dbReference type="PANTHER" id="PTHR15173">
    <property type="entry name" value="OREXIN"/>
    <property type="match status" value="1"/>
</dbReference>
<comment type="function">
    <text evidence="17">Binds to orexin receptor HCRTR2/OX2R only. Stimulates food intake. Modulates pituitary luteinizing hormone secretion in an ovarian steroid-dependent manner.</text>
</comment>
<keyword evidence="9" id="KW-0968">Cytoplasmic vesicle</keyword>
<sequence length="148" mass="16308">MAVRQFAVAVLVLTMLFRCRAQRPACCESGSCICPYVSRLHNPGNHGYGILTTGKRQWRQHGPATLSPNQLLTTSQAAPPGGEGATTSSHDTDRDDPVISVRVKLHRLAERLHKLREKSLTKASRLWSSSGPMKPPPASVQQRAMDRR</sequence>
<feature type="chain" id="PRO_5028191594" description="Hypocretin neuropeptide precursor" evidence="19">
    <location>
        <begin position="22"/>
        <end position="148"/>
    </location>
</feature>
<dbReference type="PRINTS" id="PR01091">
    <property type="entry name" value="OREXINPP"/>
</dbReference>
<evidence type="ECO:0000256" key="10">
    <source>
        <dbReference type="ARBA" id="ARBA00034103"/>
    </source>
</evidence>
<dbReference type="AlphaFoldDB" id="A0A6P4YLM2"/>
<keyword evidence="6" id="KW-0770">Synapse</keyword>
<evidence type="ECO:0000256" key="9">
    <source>
        <dbReference type="ARBA" id="ARBA00023329"/>
    </source>
</evidence>
<evidence type="ECO:0000313" key="21">
    <source>
        <dbReference type="RefSeq" id="XP_019618041.1"/>
    </source>
</evidence>
<evidence type="ECO:0000256" key="8">
    <source>
        <dbReference type="ARBA" id="ARBA00023320"/>
    </source>
</evidence>
<evidence type="ECO:0000256" key="18">
    <source>
        <dbReference type="SAM" id="MobiDB-lite"/>
    </source>
</evidence>
<keyword evidence="19" id="KW-0732">Signal</keyword>
<reference evidence="21" key="1">
    <citation type="submission" date="2025-08" db="UniProtKB">
        <authorList>
            <consortium name="RefSeq"/>
        </authorList>
    </citation>
    <scope>IDENTIFICATION</scope>
    <source>
        <tissue evidence="21">Gonad</tissue>
    </source>
</reference>
<evidence type="ECO:0000256" key="6">
    <source>
        <dbReference type="ARBA" id="ARBA00023018"/>
    </source>
</evidence>
<organism evidence="20 21">
    <name type="scientific">Branchiostoma belcheri</name>
    <name type="common">Amphioxus</name>
    <dbReference type="NCBI Taxonomy" id="7741"/>
    <lineage>
        <taxon>Eukaryota</taxon>
        <taxon>Metazoa</taxon>
        <taxon>Chordata</taxon>
        <taxon>Cephalochordata</taxon>
        <taxon>Leptocardii</taxon>
        <taxon>Amphioxiformes</taxon>
        <taxon>Branchiostomatidae</taxon>
        <taxon>Branchiostoma</taxon>
    </lineage>
</organism>
<evidence type="ECO:0000256" key="14">
    <source>
        <dbReference type="ARBA" id="ARBA00034367"/>
    </source>
</evidence>
<keyword evidence="4" id="KW-0027">Amidation</keyword>
<evidence type="ECO:0000313" key="20">
    <source>
        <dbReference type="Proteomes" id="UP000515135"/>
    </source>
</evidence>
<evidence type="ECO:0000256" key="3">
    <source>
        <dbReference type="ARBA" id="ARBA00009198"/>
    </source>
</evidence>
<dbReference type="GO" id="GO:0031410">
    <property type="term" value="C:cytoplasmic vesicle"/>
    <property type="evidence" value="ECO:0007669"/>
    <property type="project" value="UniProtKB-SubCell"/>
</dbReference>
<comment type="function">
    <text evidence="16">Binds to orexin receptors HCRTR1/OX1R and HCRTR2/OX2R with a high affinity. Stimulates food intake. Modulates pituitary luteinizing hormone secretion in an ovarian steroid-dependent manner.</text>
</comment>
<keyword evidence="8" id="KW-0527">Neuropeptide</keyword>
<gene>
    <name evidence="21" type="primary">LOC109465290</name>
</gene>
<evidence type="ECO:0000256" key="15">
    <source>
        <dbReference type="ARBA" id="ARBA00034371"/>
    </source>
</evidence>
<evidence type="ECO:0000256" key="11">
    <source>
        <dbReference type="ARBA" id="ARBA00034336"/>
    </source>
</evidence>
<proteinExistence type="inferred from homology"/>
<evidence type="ECO:0000256" key="4">
    <source>
        <dbReference type="ARBA" id="ARBA00022815"/>
    </source>
</evidence>
<dbReference type="OrthoDB" id="10333209at2759"/>
<evidence type="ECO:0000256" key="7">
    <source>
        <dbReference type="ARBA" id="ARBA00023157"/>
    </source>
</evidence>
<evidence type="ECO:0000256" key="12">
    <source>
        <dbReference type="ARBA" id="ARBA00034351"/>
    </source>
</evidence>
<protein>
    <recommendedName>
        <fullName evidence="11">Hypocretin neuropeptide precursor</fullName>
    </recommendedName>
    <alternativeName>
        <fullName evidence="15">Hypocretin</fullName>
    </alternativeName>
    <alternativeName>
        <fullName evidence="12">Orexin precursor</fullName>
    </alternativeName>
    <alternativeName>
        <fullName evidence="14">Prepro-orexin</fullName>
    </alternativeName>
    <alternativeName>
        <fullName evidence="13">Preprohypocretin</fullName>
    </alternativeName>
</protein>